<dbReference type="GO" id="GO:0051287">
    <property type="term" value="F:NAD binding"/>
    <property type="evidence" value="ECO:0007669"/>
    <property type="project" value="InterPro"/>
</dbReference>
<dbReference type="FunFam" id="3.40.50.720:FF:000119">
    <property type="entry name" value="3-hydroxyisobutyrate dehydrogenase"/>
    <property type="match status" value="1"/>
</dbReference>
<dbReference type="PANTHER" id="PTHR22981:SF7">
    <property type="entry name" value="3-HYDROXYISOBUTYRATE DEHYDROGENASE, MITOCHONDRIAL"/>
    <property type="match status" value="1"/>
</dbReference>
<keyword evidence="6" id="KW-0809">Transit peptide</keyword>
<dbReference type="InterPro" id="IPR036291">
    <property type="entry name" value="NAD(P)-bd_dom_sf"/>
</dbReference>
<dbReference type="InterPro" id="IPR006115">
    <property type="entry name" value="6PGDH_NADP-bd"/>
</dbReference>
<feature type="domain" description="6-phosphogluconate dehydrogenase NADP-binding" evidence="11">
    <location>
        <begin position="37"/>
        <end position="208"/>
    </location>
</feature>
<dbReference type="SUPFAM" id="SSF51735">
    <property type="entry name" value="NAD(P)-binding Rossmann-fold domains"/>
    <property type="match status" value="1"/>
</dbReference>
<evidence type="ECO:0000256" key="10">
    <source>
        <dbReference type="ARBA" id="ARBA00049197"/>
    </source>
</evidence>
<dbReference type="Gramene" id="AUR62030139-RA">
    <property type="protein sequence ID" value="AUR62030139-RA:cds"/>
    <property type="gene ID" value="AUR62030139"/>
</dbReference>
<evidence type="ECO:0000256" key="7">
    <source>
        <dbReference type="ARBA" id="ARBA00023002"/>
    </source>
</evidence>
<proteinExistence type="inferred from homology"/>
<dbReference type="InterPro" id="IPR008927">
    <property type="entry name" value="6-PGluconate_DH-like_C_sf"/>
</dbReference>
<dbReference type="UniPathway" id="UPA00362"/>
<sequence length="348" mass="36746">MATTLAKLRAGVQSAIRGARSSNLVKRSLSFSAHNDDVGFIGMGNMGSHMAMNLFTSGFRVSVHDINRAAVQPFLDRGVPVKETPMEIAEASDVVITMLPSSAHVMDVYTGPNGLLHSSSSLRPWLFIDTSTIDPLTSRKLSLSVSGCALKKKLGCQEKPYMLDAPVSGGILAAEAGSLTFMVGGTQEAYLAAEPLFHSMGRASIYCGGAGNGSVAKICNNLAMAISMIGVSEALAIGQSQGIAASTLSSIFNCSSARCWSSDTYNPVPGVMDGVPSSRNYQGGFASKLMAKDLDLAAVSAKEAGVKHPLTIQAQEIYHELCNESNSANDFSCIFRHYYGGKDEPLKD</sequence>
<keyword evidence="9" id="KW-0496">Mitochondrion</keyword>
<evidence type="ECO:0000313" key="14">
    <source>
        <dbReference type="Proteomes" id="UP000596660"/>
    </source>
</evidence>
<keyword evidence="14" id="KW-1185">Reference proteome</keyword>
<organism evidence="13 14">
    <name type="scientific">Chenopodium quinoa</name>
    <name type="common">Quinoa</name>
    <dbReference type="NCBI Taxonomy" id="63459"/>
    <lineage>
        <taxon>Eukaryota</taxon>
        <taxon>Viridiplantae</taxon>
        <taxon>Streptophyta</taxon>
        <taxon>Embryophyta</taxon>
        <taxon>Tracheophyta</taxon>
        <taxon>Spermatophyta</taxon>
        <taxon>Magnoliopsida</taxon>
        <taxon>eudicotyledons</taxon>
        <taxon>Gunneridae</taxon>
        <taxon>Pentapetalae</taxon>
        <taxon>Caryophyllales</taxon>
        <taxon>Chenopodiaceae</taxon>
        <taxon>Chenopodioideae</taxon>
        <taxon>Atripliceae</taxon>
        <taxon>Chenopodium</taxon>
    </lineage>
</organism>
<dbReference type="AlphaFoldDB" id="A0A803MIP3"/>
<evidence type="ECO:0000256" key="3">
    <source>
        <dbReference type="ARBA" id="ARBA00006013"/>
    </source>
</evidence>
<evidence type="ECO:0000313" key="13">
    <source>
        <dbReference type="EnsemblPlants" id="AUR62030139-RA:cds"/>
    </source>
</evidence>
<dbReference type="OMA" id="MGKKVWH"/>
<evidence type="ECO:0000256" key="8">
    <source>
        <dbReference type="ARBA" id="ARBA00023027"/>
    </source>
</evidence>
<dbReference type="SUPFAM" id="SSF48179">
    <property type="entry name" value="6-phosphogluconate dehydrogenase C-terminal domain-like"/>
    <property type="match status" value="1"/>
</dbReference>
<evidence type="ECO:0000256" key="1">
    <source>
        <dbReference type="ARBA" id="ARBA00004173"/>
    </source>
</evidence>
<reference evidence="13" key="2">
    <citation type="submission" date="2021-03" db="UniProtKB">
        <authorList>
            <consortium name="EnsemblPlants"/>
        </authorList>
    </citation>
    <scope>IDENTIFICATION</scope>
</reference>
<reference evidence="13" key="1">
    <citation type="journal article" date="2017" name="Nature">
        <title>The genome of Chenopodium quinoa.</title>
        <authorList>
            <person name="Jarvis D.E."/>
            <person name="Ho Y.S."/>
            <person name="Lightfoot D.J."/>
            <person name="Schmoeckel S.M."/>
            <person name="Li B."/>
            <person name="Borm T.J.A."/>
            <person name="Ohyanagi H."/>
            <person name="Mineta K."/>
            <person name="Michell C.T."/>
            <person name="Saber N."/>
            <person name="Kharbatia N.M."/>
            <person name="Rupper R.R."/>
            <person name="Sharp A.R."/>
            <person name="Dally N."/>
            <person name="Boughton B.A."/>
            <person name="Woo Y.H."/>
            <person name="Gao G."/>
            <person name="Schijlen E.G.W.M."/>
            <person name="Guo X."/>
            <person name="Momin A.A."/>
            <person name="Negrao S."/>
            <person name="Al-Babili S."/>
            <person name="Gehring C."/>
            <person name="Roessner U."/>
            <person name="Jung C."/>
            <person name="Murphy K."/>
            <person name="Arold S.T."/>
            <person name="Gojobori T."/>
            <person name="van der Linden C.G."/>
            <person name="van Loo E.N."/>
            <person name="Jellen E.N."/>
            <person name="Maughan P.J."/>
            <person name="Tester M."/>
        </authorList>
    </citation>
    <scope>NUCLEOTIDE SEQUENCE [LARGE SCALE GENOMIC DNA]</scope>
    <source>
        <strain evidence="13">cv. PI 614886</strain>
    </source>
</reference>
<dbReference type="GO" id="GO:0005739">
    <property type="term" value="C:mitochondrion"/>
    <property type="evidence" value="ECO:0007669"/>
    <property type="project" value="UniProtKB-SubCell"/>
</dbReference>
<dbReference type="Gene3D" id="1.10.1040.10">
    <property type="entry name" value="N-(1-d-carboxylethyl)-l-norvaline Dehydrogenase, domain 2"/>
    <property type="match status" value="1"/>
</dbReference>
<keyword evidence="8" id="KW-0520">NAD</keyword>
<evidence type="ECO:0000256" key="6">
    <source>
        <dbReference type="ARBA" id="ARBA00022946"/>
    </source>
</evidence>
<dbReference type="InterPro" id="IPR013328">
    <property type="entry name" value="6PGD_dom2"/>
</dbReference>
<dbReference type="PANTHER" id="PTHR22981">
    <property type="entry name" value="3-HYDROXYISOBUTYRATE DEHYDROGENASE-RELATED"/>
    <property type="match status" value="1"/>
</dbReference>
<dbReference type="NCBIfam" id="TIGR01692">
    <property type="entry name" value="HIBADH"/>
    <property type="match status" value="1"/>
</dbReference>
<dbReference type="Proteomes" id="UP000596660">
    <property type="component" value="Unplaced"/>
</dbReference>
<accession>A0A803MIP3</accession>
<dbReference type="InterPro" id="IPR011548">
    <property type="entry name" value="HIBADH"/>
</dbReference>
<dbReference type="Gene3D" id="3.40.50.720">
    <property type="entry name" value="NAD(P)-binding Rossmann-like Domain"/>
    <property type="match status" value="1"/>
</dbReference>
<evidence type="ECO:0000256" key="9">
    <source>
        <dbReference type="ARBA" id="ARBA00023128"/>
    </source>
</evidence>
<evidence type="ECO:0000256" key="4">
    <source>
        <dbReference type="ARBA" id="ARBA00012991"/>
    </source>
</evidence>
<evidence type="ECO:0000256" key="5">
    <source>
        <dbReference type="ARBA" id="ARBA00022456"/>
    </source>
</evidence>
<dbReference type="InterPro" id="IPR029154">
    <property type="entry name" value="HIBADH-like_NADP-bd"/>
</dbReference>
<dbReference type="Pfam" id="PF03446">
    <property type="entry name" value="NAD_binding_2"/>
    <property type="match status" value="1"/>
</dbReference>
<dbReference type="GO" id="GO:0008442">
    <property type="term" value="F:3-hydroxyisobutyrate dehydrogenase activity"/>
    <property type="evidence" value="ECO:0007669"/>
    <property type="project" value="UniProtKB-EC"/>
</dbReference>
<keyword evidence="5" id="KW-0101">Branched-chain amino acid catabolism</keyword>
<dbReference type="FunFam" id="1.10.1040.10:FF:000006">
    <property type="entry name" value="3-hydroxyisobutyrate dehydrogenase"/>
    <property type="match status" value="1"/>
</dbReference>
<evidence type="ECO:0000259" key="12">
    <source>
        <dbReference type="Pfam" id="PF14833"/>
    </source>
</evidence>
<keyword evidence="7" id="KW-0560">Oxidoreductase</keyword>
<dbReference type="EC" id="1.1.1.31" evidence="4"/>
<comment type="catalytic activity">
    <reaction evidence="10">
        <text>3-hydroxy-2-methylpropanoate + NAD(+) = 2-methyl-3-oxopropanoate + NADH + H(+)</text>
        <dbReference type="Rhea" id="RHEA:17681"/>
        <dbReference type="ChEBI" id="CHEBI:11805"/>
        <dbReference type="ChEBI" id="CHEBI:15378"/>
        <dbReference type="ChEBI" id="CHEBI:57540"/>
        <dbReference type="ChEBI" id="CHEBI:57700"/>
        <dbReference type="ChEBI" id="CHEBI:57945"/>
        <dbReference type="EC" id="1.1.1.31"/>
    </reaction>
</comment>
<dbReference type="Pfam" id="PF14833">
    <property type="entry name" value="NAD_binding_11"/>
    <property type="match status" value="1"/>
</dbReference>
<dbReference type="GO" id="GO:0050661">
    <property type="term" value="F:NADP binding"/>
    <property type="evidence" value="ECO:0007669"/>
    <property type="project" value="InterPro"/>
</dbReference>
<comment type="pathway">
    <text evidence="2">Amino-acid degradation; L-valine degradation.</text>
</comment>
<dbReference type="EnsemblPlants" id="AUR62030139-RA">
    <property type="protein sequence ID" value="AUR62030139-RA:cds"/>
    <property type="gene ID" value="AUR62030139"/>
</dbReference>
<evidence type="ECO:0000256" key="2">
    <source>
        <dbReference type="ARBA" id="ARBA00005109"/>
    </source>
</evidence>
<feature type="domain" description="3-hydroxyisobutyrate dehydrogenase-like NAD-binding" evidence="12">
    <location>
        <begin position="211"/>
        <end position="337"/>
    </location>
</feature>
<comment type="subcellular location">
    <subcellularLocation>
        <location evidence="1">Mitochondrion</location>
    </subcellularLocation>
</comment>
<protein>
    <recommendedName>
        <fullName evidence="4">3-hydroxyisobutyrate dehydrogenase</fullName>
        <ecNumber evidence="4">1.1.1.31</ecNumber>
    </recommendedName>
</protein>
<dbReference type="GO" id="GO:0006574">
    <property type="term" value="P:L-valine catabolic process"/>
    <property type="evidence" value="ECO:0007669"/>
    <property type="project" value="UniProtKB-UniPathway"/>
</dbReference>
<comment type="similarity">
    <text evidence="3">Belongs to the HIBADH-related family. 3-hydroxyisobutyrate dehydrogenase subfamily.</text>
</comment>
<name>A0A803MIP3_CHEQI</name>
<evidence type="ECO:0000259" key="11">
    <source>
        <dbReference type="Pfam" id="PF03446"/>
    </source>
</evidence>